<name>A0A8S3YNM3_9EUPU</name>
<keyword evidence="4" id="KW-1185">Reference proteome</keyword>
<reference evidence="3" key="1">
    <citation type="submission" date="2021-04" db="EMBL/GenBank/DDBJ databases">
        <authorList>
            <consortium name="Molecular Ecology Group"/>
        </authorList>
    </citation>
    <scope>NUCLEOTIDE SEQUENCE</scope>
</reference>
<feature type="coiled-coil region" evidence="1">
    <location>
        <begin position="108"/>
        <end position="135"/>
    </location>
</feature>
<keyword evidence="1" id="KW-0175">Coiled coil</keyword>
<sequence length="259" mass="28892">MSGVTCLSDFAEDEKLPEALPMSLDITNLLLVLEEDRPSSNLTSPGGVPMNIHIQHLSVERGKDGIFYISSNIPFVHTASPTPAPPKSEYANAVTSPIMSPDGTMALLMASQNEAVLLRRQLEEVRRANRLYEHQILQWREMQDRLVGHRPGMGGPGAMTTRGAMTQKRQSFTADSLSSSPSSSSHHDLAMGQSRFPRDDVDPARDELECENLQLQQRLARLEDDLLTVSKEKESLLQTLQLLQDELLASERKHRTRPK</sequence>
<dbReference type="OrthoDB" id="6131234at2759"/>
<dbReference type="EMBL" id="CAJHNH020000610">
    <property type="protein sequence ID" value="CAG5118797.1"/>
    <property type="molecule type" value="Genomic_DNA"/>
</dbReference>
<evidence type="ECO:0000313" key="4">
    <source>
        <dbReference type="Proteomes" id="UP000678393"/>
    </source>
</evidence>
<evidence type="ECO:0000313" key="3">
    <source>
        <dbReference type="EMBL" id="CAG5118797.1"/>
    </source>
</evidence>
<dbReference type="Proteomes" id="UP000678393">
    <property type="component" value="Unassembled WGS sequence"/>
</dbReference>
<protein>
    <submittedName>
        <fullName evidence="3">Uncharacterized protein</fullName>
    </submittedName>
</protein>
<dbReference type="Pfam" id="PF24917">
    <property type="entry name" value="BLTP3A_B"/>
    <property type="match status" value="1"/>
</dbReference>
<dbReference type="InterPro" id="IPR026728">
    <property type="entry name" value="BLTP3A/B"/>
</dbReference>
<comment type="caution">
    <text evidence="3">The sequence shown here is derived from an EMBL/GenBank/DDBJ whole genome shotgun (WGS) entry which is preliminary data.</text>
</comment>
<feature type="region of interest" description="Disordered" evidence="2">
    <location>
        <begin position="167"/>
        <end position="202"/>
    </location>
</feature>
<dbReference type="PANTHER" id="PTHR22774">
    <property type="entry name" value="CHOREIN N-TERMINAL DOMAIN-CONTAINING PROTEIN"/>
    <property type="match status" value="1"/>
</dbReference>
<accession>A0A8S3YNM3</accession>
<evidence type="ECO:0000256" key="1">
    <source>
        <dbReference type="SAM" id="Coils"/>
    </source>
</evidence>
<evidence type="ECO:0000256" key="2">
    <source>
        <dbReference type="SAM" id="MobiDB-lite"/>
    </source>
</evidence>
<gene>
    <name evidence="3" type="ORF">CUNI_LOCUS4355</name>
</gene>
<proteinExistence type="predicted"/>
<dbReference type="PANTHER" id="PTHR22774:SF11">
    <property type="entry name" value="CHOREIN N-TERMINAL DOMAIN-CONTAINING PROTEIN"/>
    <property type="match status" value="1"/>
</dbReference>
<dbReference type="AlphaFoldDB" id="A0A8S3YNM3"/>
<feature type="coiled-coil region" evidence="1">
    <location>
        <begin position="205"/>
        <end position="253"/>
    </location>
</feature>
<organism evidence="3 4">
    <name type="scientific">Candidula unifasciata</name>
    <dbReference type="NCBI Taxonomy" id="100452"/>
    <lineage>
        <taxon>Eukaryota</taxon>
        <taxon>Metazoa</taxon>
        <taxon>Spiralia</taxon>
        <taxon>Lophotrochozoa</taxon>
        <taxon>Mollusca</taxon>
        <taxon>Gastropoda</taxon>
        <taxon>Heterobranchia</taxon>
        <taxon>Euthyneura</taxon>
        <taxon>Panpulmonata</taxon>
        <taxon>Eupulmonata</taxon>
        <taxon>Stylommatophora</taxon>
        <taxon>Helicina</taxon>
        <taxon>Helicoidea</taxon>
        <taxon>Geomitridae</taxon>
        <taxon>Candidula</taxon>
    </lineage>
</organism>